<keyword evidence="2" id="KW-1133">Transmembrane helix</keyword>
<dbReference type="InterPro" id="IPR013216">
    <property type="entry name" value="Methyltransf_11"/>
</dbReference>
<keyword evidence="4" id="KW-0489">Methyltransferase</keyword>
<accession>A0A2H0LR29</accession>
<reference evidence="4 5" key="1">
    <citation type="submission" date="2017-09" db="EMBL/GenBank/DDBJ databases">
        <title>Depth-based differentiation of microbial function through sediment-hosted aquifers and enrichment of novel symbionts in the deep terrestrial subsurface.</title>
        <authorList>
            <person name="Probst A.J."/>
            <person name="Ladd B."/>
            <person name="Jarett J.K."/>
            <person name="Geller-Mcgrath D.E."/>
            <person name="Sieber C.M."/>
            <person name="Emerson J.B."/>
            <person name="Anantharaman K."/>
            <person name="Thomas B.C."/>
            <person name="Malmstrom R."/>
            <person name="Stieglmeier M."/>
            <person name="Klingl A."/>
            <person name="Woyke T."/>
            <person name="Ryan C.M."/>
            <person name="Banfield J.F."/>
        </authorList>
    </citation>
    <scope>NUCLEOTIDE SEQUENCE [LARGE SCALE GENOMIC DNA]</scope>
    <source>
        <strain evidence="4">CG11_big_fil_rev_8_21_14_0_20_45_26</strain>
    </source>
</reference>
<gene>
    <name evidence="4" type="ORF">COV74_03130</name>
</gene>
<dbReference type="Gene3D" id="3.40.50.150">
    <property type="entry name" value="Vaccinia Virus protein VP39"/>
    <property type="match status" value="1"/>
</dbReference>
<dbReference type="PANTHER" id="PTHR44068">
    <property type="entry name" value="ZGC:194242"/>
    <property type="match status" value="1"/>
</dbReference>
<dbReference type="GO" id="GO:0003838">
    <property type="term" value="F:sterol 24-C-methyltransferase activity"/>
    <property type="evidence" value="ECO:0007669"/>
    <property type="project" value="TreeGrafter"/>
</dbReference>
<dbReference type="Proteomes" id="UP000230859">
    <property type="component" value="Unassembled WGS sequence"/>
</dbReference>
<proteinExistence type="predicted"/>
<protein>
    <submittedName>
        <fullName evidence="4">SAM-dependent methyltransferase</fullName>
    </submittedName>
</protein>
<evidence type="ECO:0000259" key="3">
    <source>
        <dbReference type="Pfam" id="PF08241"/>
    </source>
</evidence>
<keyword evidence="2" id="KW-0812">Transmembrane</keyword>
<feature type="transmembrane region" description="Helical" evidence="2">
    <location>
        <begin position="240"/>
        <end position="260"/>
    </location>
</feature>
<dbReference type="SUPFAM" id="SSF53335">
    <property type="entry name" value="S-adenosyl-L-methionine-dependent methyltransferases"/>
    <property type="match status" value="1"/>
</dbReference>
<dbReference type="GO" id="GO:0032259">
    <property type="term" value="P:methylation"/>
    <property type="evidence" value="ECO:0007669"/>
    <property type="project" value="UniProtKB-KW"/>
</dbReference>
<dbReference type="InterPro" id="IPR050447">
    <property type="entry name" value="Erg6_SMT_methyltransf"/>
</dbReference>
<dbReference type="Pfam" id="PF08241">
    <property type="entry name" value="Methyltransf_11"/>
    <property type="match status" value="1"/>
</dbReference>
<feature type="domain" description="Methyltransferase type 11" evidence="3">
    <location>
        <begin position="62"/>
        <end position="156"/>
    </location>
</feature>
<sequence>MTEELKQQIRLFWDRYPCAADRSNQERYSKTYFEELAQKRYLIEPEIISFAQFDHYRGRDVLEVGVGPGHDFRQWVAAGANAYGIDFSSEAIHHTTAYLQHFGLNAKEIKIGDAENLPYPADRFDLVYSWGVLHHTPDTQKALSEIVRVCQPGGICKVMFYHRNSLYAFYLWLKYALLKGRPWQSFGWCIGHFLESPGTQAFSVTEVRKMLNRLPVQIIKISPTLTYYDLLKNRSAPIRAFAWLLSFLLGGNRVGWFMLIEFQKKN</sequence>
<dbReference type="CDD" id="cd02440">
    <property type="entry name" value="AdoMet_MTases"/>
    <property type="match status" value="1"/>
</dbReference>
<name>A0A2H0LR29_9BACT</name>
<dbReference type="InterPro" id="IPR029063">
    <property type="entry name" value="SAM-dependent_MTases_sf"/>
</dbReference>
<comment type="caution">
    <text evidence="4">The sequence shown here is derived from an EMBL/GenBank/DDBJ whole genome shotgun (WGS) entry which is preliminary data.</text>
</comment>
<evidence type="ECO:0000313" key="4">
    <source>
        <dbReference type="EMBL" id="PIQ86838.1"/>
    </source>
</evidence>
<keyword evidence="2" id="KW-0472">Membrane</keyword>
<dbReference type="EMBL" id="PCVY01000028">
    <property type="protein sequence ID" value="PIQ86838.1"/>
    <property type="molecule type" value="Genomic_DNA"/>
</dbReference>
<organism evidence="4 5">
    <name type="scientific">Candidatus Abzuiibacterium crystallinum</name>
    <dbReference type="NCBI Taxonomy" id="1974748"/>
    <lineage>
        <taxon>Bacteria</taxon>
        <taxon>Pseudomonadati</taxon>
        <taxon>Candidatus Omnitrophota</taxon>
        <taxon>Candidatus Abzuiibacterium</taxon>
    </lineage>
</organism>
<dbReference type="PANTHER" id="PTHR44068:SF1">
    <property type="entry name" value="HYPOTHETICAL LOC100005854"/>
    <property type="match status" value="1"/>
</dbReference>
<evidence type="ECO:0000256" key="2">
    <source>
        <dbReference type="SAM" id="Phobius"/>
    </source>
</evidence>
<dbReference type="AlphaFoldDB" id="A0A2H0LR29"/>
<keyword evidence="1 4" id="KW-0808">Transferase</keyword>
<dbReference type="GO" id="GO:0016126">
    <property type="term" value="P:sterol biosynthetic process"/>
    <property type="evidence" value="ECO:0007669"/>
    <property type="project" value="TreeGrafter"/>
</dbReference>
<evidence type="ECO:0000313" key="5">
    <source>
        <dbReference type="Proteomes" id="UP000230859"/>
    </source>
</evidence>
<evidence type="ECO:0000256" key="1">
    <source>
        <dbReference type="ARBA" id="ARBA00022679"/>
    </source>
</evidence>